<dbReference type="InterPro" id="IPR005835">
    <property type="entry name" value="NTP_transferase_dom"/>
</dbReference>
<reference evidence="2 3" key="1">
    <citation type="submission" date="2017-01" db="EMBL/GenBank/DDBJ databases">
        <authorList>
            <person name="Varghese N."/>
            <person name="Submissions S."/>
        </authorList>
    </citation>
    <scope>NUCLEOTIDE SEQUENCE [LARGE SCALE GENOMIC DNA]</scope>
    <source>
        <strain evidence="2 3">ATCC 23464</strain>
    </source>
</reference>
<dbReference type="RefSeq" id="WP_068584205.1">
    <property type="nucleotide sequence ID" value="NZ_FTNK01000011.1"/>
</dbReference>
<dbReference type="Proteomes" id="UP000186666">
    <property type="component" value="Unassembled WGS sequence"/>
</dbReference>
<dbReference type="PANTHER" id="PTHR46390:SF1">
    <property type="entry name" value="MANNOSE-1-PHOSPHATE GUANYLYLTRANSFERASE"/>
    <property type="match status" value="1"/>
</dbReference>
<dbReference type="SUPFAM" id="SSF159283">
    <property type="entry name" value="Guanosine diphospho-D-mannose pyrophosphorylase/mannose-6-phosphate isomerase linker domain"/>
    <property type="match status" value="1"/>
</dbReference>
<keyword evidence="3" id="KW-1185">Reference proteome</keyword>
<dbReference type="Gene3D" id="3.90.550.10">
    <property type="entry name" value="Spore Coat Polysaccharide Biosynthesis Protein SpsA, Chain A"/>
    <property type="match status" value="1"/>
</dbReference>
<evidence type="ECO:0000313" key="3">
    <source>
        <dbReference type="Proteomes" id="UP000186666"/>
    </source>
</evidence>
<gene>
    <name evidence="2" type="ORF">SAMN05421578_11156</name>
</gene>
<comment type="caution">
    <text evidence="2">The sequence shown here is derived from an EMBL/GenBank/DDBJ whole genome shotgun (WGS) entry which is preliminary data.</text>
</comment>
<evidence type="ECO:0000313" key="2">
    <source>
        <dbReference type="EMBL" id="SIR33631.1"/>
    </source>
</evidence>
<dbReference type="InterPro" id="IPR029044">
    <property type="entry name" value="Nucleotide-diphossugar_trans"/>
</dbReference>
<feature type="domain" description="Nucleotidyl transferase" evidence="1">
    <location>
        <begin position="4"/>
        <end position="267"/>
    </location>
</feature>
<keyword evidence="2" id="KW-0808">Transferase</keyword>
<name>A0ABY1K6K6_9BACL</name>
<dbReference type="GO" id="GO:0016853">
    <property type="term" value="F:isomerase activity"/>
    <property type="evidence" value="ECO:0007669"/>
    <property type="project" value="UniProtKB-KW"/>
</dbReference>
<dbReference type="GO" id="GO:0016779">
    <property type="term" value="F:nucleotidyltransferase activity"/>
    <property type="evidence" value="ECO:0007669"/>
    <property type="project" value="UniProtKB-KW"/>
</dbReference>
<sequence length="441" mass="48801">MRIVLLSGGAGKRLWPLSSEGRSKPFLRVMNDQTGRKLSMIQNTMEELEAIGFSESTLIVASNKHIQQVHEHLGHSVHSLVEPRQRDTFPAIALAAAYLHDVLVVDREEVIVVMPVDGQADSAFYRLLPILAQSVSSEAKLGLIGVKPLSASDKYGYIVPDAASDVDKLLSIRKFQEKPDEQTAQALIEQGALWNCGVFAFTIGYMLDLLQVRGYPQDYASLNETYDNLPAVSFDYEVSERERSAVCLPYEGHWRDMGTWDAIFSNMKEPLYGNGLLEGDCNGTHVINELSLPIIVSGIPNAIIIAGQEGILISNKKSSSNIKKVLHRLSEISSPVEVRTEGRCSLLDKHTKVDFGITIETNRILIPSDGQLTTHPKARKTIWTLLMGSGNFIPTDSKSEVLQFDIDQSIVLHEAGRFIASDECLLIEITTLDMVDDKVLL</sequence>
<keyword evidence="2" id="KW-0548">Nucleotidyltransferase</keyword>
<dbReference type="SUPFAM" id="SSF53448">
    <property type="entry name" value="Nucleotide-diphospho-sugar transferases"/>
    <property type="match status" value="1"/>
</dbReference>
<dbReference type="Pfam" id="PF00483">
    <property type="entry name" value="NTP_transferase"/>
    <property type="match status" value="1"/>
</dbReference>
<proteinExistence type="predicted"/>
<accession>A0ABY1K6K6</accession>
<protein>
    <submittedName>
        <fullName evidence="2">Mannose-1-phosphate guanylyltransferase (GDP) /mannose-6-phosphate isomerase, type 2</fullName>
    </submittedName>
</protein>
<organism evidence="2 3">
    <name type="scientific">Paenibacillus macquariensis</name>
    <dbReference type="NCBI Taxonomy" id="948756"/>
    <lineage>
        <taxon>Bacteria</taxon>
        <taxon>Bacillati</taxon>
        <taxon>Bacillota</taxon>
        <taxon>Bacilli</taxon>
        <taxon>Bacillales</taxon>
        <taxon>Paenibacillaceae</taxon>
        <taxon>Paenibacillus</taxon>
    </lineage>
</organism>
<evidence type="ECO:0000259" key="1">
    <source>
        <dbReference type="Pfam" id="PF00483"/>
    </source>
</evidence>
<dbReference type="InterPro" id="IPR051161">
    <property type="entry name" value="Mannose-6P_isomerase_type2"/>
</dbReference>
<dbReference type="PANTHER" id="PTHR46390">
    <property type="entry name" value="MANNOSE-1-PHOSPHATE GUANYLYLTRANSFERASE"/>
    <property type="match status" value="1"/>
</dbReference>
<dbReference type="EMBL" id="FTNK01000011">
    <property type="protein sequence ID" value="SIR33631.1"/>
    <property type="molecule type" value="Genomic_DNA"/>
</dbReference>
<keyword evidence="2" id="KW-0413">Isomerase</keyword>